<evidence type="ECO:0000313" key="6">
    <source>
        <dbReference type="EMBL" id="NEC93173.1"/>
    </source>
</evidence>
<comment type="caution">
    <text evidence="6">The sequence shown here is derived from an EMBL/GenBank/DDBJ whole genome shotgun (WGS) entry which is preliminary data.</text>
</comment>
<protein>
    <recommendedName>
        <fullName evidence="2">histidine kinase</fullName>
        <ecNumber evidence="2">2.7.13.3</ecNumber>
    </recommendedName>
</protein>
<accession>A0A6B3C8S2</accession>
<feature type="non-terminal residue" evidence="6">
    <location>
        <position position="1"/>
    </location>
</feature>
<dbReference type="GO" id="GO:0000160">
    <property type="term" value="P:phosphorelay signal transduction system"/>
    <property type="evidence" value="ECO:0007669"/>
    <property type="project" value="UniProtKB-KW"/>
</dbReference>
<dbReference type="AlphaFoldDB" id="A0A6B3C8S2"/>
<evidence type="ECO:0000256" key="5">
    <source>
        <dbReference type="ARBA" id="ARBA00023012"/>
    </source>
</evidence>
<evidence type="ECO:0000256" key="3">
    <source>
        <dbReference type="ARBA" id="ARBA00022679"/>
    </source>
</evidence>
<keyword evidence="3" id="KW-0808">Transferase</keyword>
<sequence length="130" mass="13418">RLRAAGRAEVDLDIDLTPHHVGRVPREVAATAHRAVVEALTNIRRHAPTTPLVRVRIQPDLSGPVPLLAVSVTNSAPSLHGGGAGERARRGGGSGLAGLAERVEALGGTFDFGTPSDGGWRTSATLPIGE</sequence>
<name>A0A6B3C8S2_9ACTN</name>
<dbReference type="EMBL" id="JAAGLU010000565">
    <property type="protein sequence ID" value="NEC93173.1"/>
    <property type="molecule type" value="Genomic_DNA"/>
</dbReference>
<organism evidence="6">
    <name type="scientific">Streptomyces sp. SID12501</name>
    <dbReference type="NCBI Taxonomy" id="2706042"/>
    <lineage>
        <taxon>Bacteria</taxon>
        <taxon>Bacillati</taxon>
        <taxon>Actinomycetota</taxon>
        <taxon>Actinomycetes</taxon>
        <taxon>Kitasatosporales</taxon>
        <taxon>Streptomycetaceae</taxon>
        <taxon>Streptomyces</taxon>
    </lineage>
</organism>
<dbReference type="PANTHER" id="PTHR24421:SF10">
    <property type="entry name" value="NITRATE_NITRITE SENSOR PROTEIN NARQ"/>
    <property type="match status" value="1"/>
</dbReference>
<evidence type="ECO:0000256" key="2">
    <source>
        <dbReference type="ARBA" id="ARBA00012438"/>
    </source>
</evidence>
<evidence type="ECO:0000256" key="1">
    <source>
        <dbReference type="ARBA" id="ARBA00000085"/>
    </source>
</evidence>
<gene>
    <name evidence="6" type="ORF">G3I71_47320</name>
</gene>
<dbReference type="SUPFAM" id="SSF55874">
    <property type="entry name" value="ATPase domain of HSP90 chaperone/DNA topoisomerase II/histidine kinase"/>
    <property type="match status" value="1"/>
</dbReference>
<keyword evidence="5" id="KW-0902">Two-component regulatory system</keyword>
<comment type="catalytic activity">
    <reaction evidence="1">
        <text>ATP + protein L-histidine = ADP + protein N-phospho-L-histidine.</text>
        <dbReference type="EC" id="2.7.13.3"/>
    </reaction>
</comment>
<dbReference type="InterPro" id="IPR036890">
    <property type="entry name" value="HATPase_C_sf"/>
</dbReference>
<dbReference type="Gene3D" id="3.30.565.10">
    <property type="entry name" value="Histidine kinase-like ATPase, C-terminal domain"/>
    <property type="match status" value="1"/>
</dbReference>
<dbReference type="InterPro" id="IPR050482">
    <property type="entry name" value="Sensor_HK_TwoCompSys"/>
</dbReference>
<evidence type="ECO:0000256" key="4">
    <source>
        <dbReference type="ARBA" id="ARBA00022777"/>
    </source>
</evidence>
<dbReference type="GO" id="GO:0004673">
    <property type="term" value="F:protein histidine kinase activity"/>
    <property type="evidence" value="ECO:0007669"/>
    <property type="project" value="UniProtKB-EC"/>
</dbReference>
<reference evidence="6" key="1">
    <citation type="submission" date="2020-01" db="EMBL/GenBank/DDBJ databases">
        <title>Insect and environment-associated Actinomycetes.</title>
        <authorList>
            <person name="Currrie C."/>
            <person name="Chevrette M."/>
            <person name="Carlson C."/>
            <person name="Stubbendieck R."/>
            <person name="Wendt-Pienkowski E."/>
        </authorList>
    </citation>
    <scope>NUCLEOTIDE SEQUENCE</scope>
    <source>
        <strain evidence="6">SID12501</strain>
    </source>
</reference>
<proteinExistence type="predicted"/>
<dbReference type="PANTHER" id="PTHR24421">
    <property type="entry name" value="NITRATE/NITRITE SENSOR PROTEIN NARX-RELATED"/>
    <property type="match status" value="1"/>
</dbReference>
<dbReference type="EC" id="2.7.13.3" evidence="2"/>
<keyword evidence="4 6" id="KW-0418">Kinase</keyword>